<keyword evidence="3" id="KW-1185">Reference proteome</keyword>
<dbReference type="AlphaFoldDB" id="W7X5U1"/>
<feature type="compositionally biased region" description="Polar residues" evidence="1">
    <location>
        <begin position="65"/>
        <end position="82"/>
    </location>
</feature>
<dbReference type="Proteomes" id="UP000009168">
    <property type="component" value="Unassembled WGS sequence"/>
</dbReference>
<dbReference type="Gene3D" id="4.10.60.10">
    <property type="entry name" value="Zinc finger, CCHC-type"/>
    <property type="match status" value="1"/>
</dbReference>
<dbReference type="KEGG" id="tet:TTHERM_000502288"/>
<accession>W7X5U1</accession>
<name>W7X5U1_TETTS</name>
<gene>
    <name evidence="2" type="ORF">TTHERM_000502288</name>
</gene>
<feature type="compositionally biased region" description="Basic and acidic residues" evidence="1">
    <location>
        <begin position="409"/>
        <end position="422"/>
    </location>
</feature>
<feature type="compositionally biased region" description="Low complexity" evidence="1">
    <location>
        <begin position="544"/>
        <end position="556"/>
    </location>
</feature>
<organism evidence="2 3">
    <name type="scientific">Tetrahymena thermophila (strain SB210)</name>
    <dbReference type="NCBI Taxonomy" id="312017"/>
    <lineage>
        <taxon>Eukaryota</taxon>
        <taxon>Sar</taxon>
        <taxon>Alveolata</taxon>
        <taxon>Ciliophora</taxon>
        <taxon>Intramacronucleata</taxon>
        <taxon>Oligohymenophorea</taxon>
        <taxon>Hymenostomatida</taxon>
        <taxon>Tetrahymenina</taxon>
        <taxon>Tetrahymenidae</taxon>
        <taxon>Tetrahymena</taxon>
    </lineage>
</organism>
<feature type="region of interest" description="Disordered" evidence="1">
    <location>
        <begin position="230"/>
        <end position="361"/>
    </location>
</feature>
<evidence type="ECO:0000256" key="1">
    <source>
        <dbReference type="SAM" id="MobiDB-lite"/>
    </source>
</evidence>
<protein>
    <recommendedName>
        <fullName evidence="4">Zinc knuckle protein</fullName>
    </recommendedName>
</protein>
<evidence type="ECO:0000313" key="3">
    <source>
        <dbReference type="Proteomes" id="UP000009168"/>
    </source>
</evidence>
<feature type="region of interest" description="Disordered" evidence="1">
    <location>
        <begin position="530"/>
        <end position="556"/>
    </location>
</feature>
<dbReference type="RefSeq" id="XP_012654704.1">
    <property type="nucleotide sequence ID" value="XM_012799250.1"/>
</dbReference>
<feature type="region of interest" description="Disordered" evidence="1">
    <location>
        <begin position="402"/>
        <end position="451"/>
    </location>
</feature>
<feature type="compositionally biased region" description="Basic and acidic residues" evidence="1">
    <location>
        <begin position="432"/>
        <end position="441"/>
    </location>
</feature>
<feature type="compositionally biased region" description="Polar residues" evidence="1">
    <location>
        <begin position="230"/>
        <end position="244"/>
    </location>
</feature>
<evidence type="ECO:0008006" key="4">
    <source>
        <dbReference type="Google" id="ProtNLM"/>
    </source>
</evidence>
<proteinExistence type="predicted"/>
<dbReference type="GeneID" id="24439323"/>
<dbReference type="InParanoid" id="W7X5U1"/>
<sequence length="844" mass="100739">MKGNMAIIEGERIMEVDMMAQFSIKSLILILLTHQLSYLRQICFYCKEVGHKISDCVKRLNKNQRNGQNYKNNRNDSNQFNKRPQKQKDNFVYEDNCPPPEDEDWGGGTDSEEEKKRLKKELKKQKKLQQQLENQQEIQNQEDDIQQKQVQDNQDQQQQLDQNQQIENKNDFEEDWGGNDEQNIYTKQEHQDDNQVNLDMFIEDQIRAQFGGSFAIHQSRNIENVNDQNESNYQQTKQAYNQQEKSSDQRQEISKDYARNLSNERERERSIEQSREKKYKQDNNDYHKSKSYDKYNKQDDYKHKKDYDRSKRDYDDQKYDRRNSESDYRHKSDRDRYQRNHQNQDKYKNNGYSDRDPSLRDNSYRIKQERISEEKYQSLANQHQDDITDQINQMLNAQIQGLTNMPNSKIEEKEQETERKDESYEEWTLESLQKDQVKQKDYSNGNKRYKEDYGNENYFSKNKSSYGNDWGISVENKYNKDEYNNNFQRSQSKSYNNKYSNKDHKNYHGNSYQKEQDAIVIISDDENDPWVSPKINNKKKSNKDSNSTINKVSQKKSLSNLVNNSSNIIEESPVYEPNLINENETTVKNKKLILYNPDKEYNFATGQQRDSIATNNFNSLAIENIFDFNEQQKRELYSNSIKFYDNIPSESFKLGYDRYSPMFKDKLINFLYPIEGNCLKVYEGDLKMKKYTDQGSLSISIKTQVYSNHPWNEIKWIPSLKILRQKDKLREFQSIDFSTGASQLSQMIPKDNYQRIFYLYWIEGQSEEDDLKIEDYSNYLYQKKILSGVNLETGCYTMASINQIFPEVESFMRSSDFKKKTPIKLVLIYNPELGYQVSYKSVPF</sequence>
<dbReference type="STRING" id="312017.W7X5U1"/>
<reference evidence="3" key="1">
    <citation type="journal article" date="2006" name="PLoS Biol.">
        <title>Macronuclear genome sequence of the ciliate Tetrahymena thermophila, a model eukaryote.</title>
        <authorList>
            <person name="Eisen J.A."/>
            <person name="Coyne R.S."/>
            <person name="Wu M."/>
            <person name="Wu D."/>
            <person name="Thiagarajan M."/>
            <person name="Wortman J.R."/>
            <person name="Badger J.H."/>
            <person name="Ren Q."/>
            <person name="Amedeo P."/>
            <person name="Jones K.M."/>
            <person name="Tallon L.J."/>
            <person name="Delcher A.L."/>
            <person name="Salzberg S.L."/>
            <person name="Silva J.C."/>
            <person name="Haas B.J."/>
            <person name="Majoros W.H."/>
            <person name="Farzad M."/>
            <person name="Carlton J.M."/>
            <person name="Smith R.K. Jr."/>
            <person name="Garg J."/>
            <person name="Pearlman R.E."/>
            <person name="Karrer K.M."/>
            <person name="Sun L."/>
            <person name="Manning G."/>
            <person name="Elde N.C."/>
            <person name="Turkewitz A.P."/>
            <person name="Asai D.J."/>
            <person name="Wilkes D.E."/>
            <person name="Wang Y."/>
            <person name="Cai H."/>
            <person name="Collins K."/>
            <person name="Stewart B.A."/>
            <person name="Lee S.R."/>
            <person name="Wilamowska K."/>
            <person name="Weinberg Z."/>
            <person name="Ruzzo W.L."/>
            <person name="Wloga D."/>
            <person name="Gaertig J."/>
            <person name="Frankel J."/>
            <person name="Tsao C.-C."/>
            <person name="Gorovsky M.A."/>
            <person name="Keeling P.J."/>
            <person name="Waller R.F."/>
            <person name="Patron N.J."/>
            <person name="Cherry J.M."/>
            <person name="Stover N.A."/>
            <person name="Krieger C.J."/>
            <person name="del Toro C."/>
            <person name="Ryder H.F."/>
            <person name="Williamson S.C."/>
            <person name="Barbeau R.A."/>
            <person name="Hamilton E.P."/>
            <person name="Orias E."/>
        </authorList>
    </citation>
    <scope>NUCLEOTIDE SEQUENCE [LARGE SCALE GENOMIC DNA]</scope>
    <source>
        <strain evidence="3">SB210</strain>
    </source>
</reference>
<evidence type="ECO:0000313" key="2">
    <source>
        <dbReference type="EMBL" id="EWS72767.1"/>
    </source>
</evidence>
<feature type="compositionally biased region" description="Basic and acidic residues" evidence="1">
    <location>
        <begin position="245"/>
        <end position="361"/>
    </location>
</feature>
<dbReference type="EMBL" id="GG662548">
    <property type="protein sequence ID" value="EWS72767.1"/>
    <property type="molecule type" value="Genomic_DNA"/>
</dbReference>
<feature type="region of interest" description="Disordered" evidence="1">
    <location>
        <begin position="65"/>
        <end position="118"/>
    </location>
</feature>